<sequence length="335" mass="38559">MKKTNKSITLLGSLLLVTCCYFIIPEANAQEKTKAGKEKVEEPEDELQTISVHSRKLQRTGNTFESTWIIDNQTTLVPMKQTFQFDILHRFGTVNNGFDDLWGMYAPSNIRMGFSYTPINKLMVGFGLTKDRMLWDFNAKYAFISEDSKTPAPVSVTYFGNVALDSRPEGGFVHKSDRYSFFHQLMVSKKVTRDFSIQGSVNFSHFNAVEAFLGQEEQKIAKMKNDHFSFSVLGRYKVSDAFAFIGNYDQPITKHNLNNPNPNISLGVELATPLHAFQIFMGNYKWLVPQYNNVFNRNDPFDGRFLIGFNITRLMDLKYENLGEMMFKRKNKEKE</sequence>
<feature type="domain" description="DUF5777" evidence="2">
    <location>
        <begin position="64"/>
        <end position="314"/>
    </location>
</feature>
<dbReference type="Proteomes" id="UP000199663">
    <property type="component" value="Unassembled WGS sequence"/>
</dbReference>
<keyword evidence="4" id="KW-1185">Reference proteome</keyword>
<gene>
    <name evidence="3" type="ORF">SAMN05444412_105204</name>
</gene>
<dbReference type="EMBL" id="FNQC01000005">
    <property type="protein sequence ID" value="SDZ07950.1"/>
    <property type="molecule type" value="Genomic_DNA"/>
</dbReference>
<keyword evidence="1" id="KW-0732">Signal</keyword>
<evidence type="ECO:0000259" key="2">
    <source>
        <dbReference type="Pfam" id="PF19089"/>
    </source>
</evidence>
<feature type="chain" id="PRO_5047158451" description="DUF5777 domain-containing protein" evidence="1">
    <location>
        <begin position="30"/>
        <end position="335"/>
    </location>
</feature>
<evidence type="ECO:0000313" key="3">
    <source>
        <dbReference type="EMBL" id="SDZ07950.1"/>
    </source>
</evidence>
<organism evidence="3 4">
    <name type="scientific">Rhodonellum ikkaensis</name>
    <dbReference type="NCBI Taxonomy" id="336829"/>
    <lineage>
        <taxon>Bacteria</taxon>
        <taxon>Pseudomonadati</taxon>
        <taxon>Bacteroidota</taxon>
        <taxon>Cytophagia</taxon>
        <taxon>Cytophagales</taxon>
        <taxon>Cytophagaceae</taxon>
        <taxon>Rhodonellum</taxon>
    </lineage>
</organism>
<evidence type="ECO:0000256" key="1">
    <source>
        <dbReference type="SAM" id="SignalP"/>
    </source>
</evidence>
<comment type="caution">
    <text evidence="3">The sequence shown here is derived from an EMBL/GenBank/DDBJ whole genome shotgun (WGS) entry which is preliminary data.</text>
</comment>
<proteinExistence type="predicted"/>
<accession>A0A1H3Q3X8</accession>
<reference evidence="3 4" key="1">
    <citation type="submission" date="2016-10" db="EMBL/GenBank/DDBJ databases">
        <authorList>
            <person name="Varghese N."/>
            <person name="Submissions S."/>
        </authorList>
    </citation>
    <scope>NUCLEOTIDE SEQUENCE [LARGE SCALE GENOMIC DNA]</scope>
    <source>
        <strain evidence="3 4">DSM 17997</strain>
    </source>
</reference>
<dbReference type="Pfam" id="PF19089">
    <property type="entry name" value="DUF5777"/>
    <property type="match status" value="1"/>
</dbReference>
<feature type="signal peptide" evidence="1">
    <location>
        <begin position="1"/>
        <end position="29"/>
    </location>
</feature>
<dbReference type="InterPro" id="IPR045916">
    <property type="entry name" value="DUF5777"/>
</dbReference>
<evidence type="ECO:0000313" key="4">
    <source>
        <dbReference type="Proteomes" id="UP000199663"/>
    </source>
</evidence>
<dbReference type="RefSeq" id="WP_019599624.1">
    <property type="nucleotide sequence ID" value="NZ_FNQC01000005.1"/>
</dbReference>
<name>A0A1H3Q3X8_9BACT</name>
<protein>
    <recommendedName>
        <fullName evidence="2">DUF5777 domain-containing protein</fullName>
    </recommendedName>
</protein>